<dbReference type="InterPro" id="IPR000571">
    <property type="entry name" value="Znf_CCCH"/>
</dbReference>
<dbReference type="PANTHER" id="PTHR46557">
    <property type="entry name" value="SERINE/THREONINE-PROTEIN PHOSPHATASE 1 REGULATORY SUBUNIT 10-RELATED"/>
    <property type="match status" value="1"/>
</dbReference>
<feature type="compositionally biased region" description="Basic residues" evidence="6">
    <location>
        <begin position="707"/>
        <end position="716"/>
    </location>
</feature>
<dbReference type="GO" id="GO:0005634">
    <property type="term" value="C:nucleus"/>
    <property type="evidence" value="ECO:0007669"/>
    <property type="project" value="UniProtKB-SubCell"/>
</dbReference>
<dbReference type="Pfam" id="PF00642">
    <property type="entry name" value="zf-CCCH"/>
    <property type="match status" value="1"/>
</dbReference>
<dbReference type="PROSITE" id="PS50103">
    <property type="entry name" value="ZF_C3H1"/>
    <property type="match status" value="1"/>
</dbReference>
<evidence type="ECO:0000259" key="8">
    <source>
        <dbReference type="PROSITE" id="PS51319"/>
    </source>
</evidence>
<dbReference type="GO" id="GO:0008270">
    <property type="term" value="F:zinc ion binding"/>
    <property type="evidence" value="ECO:0007669"/>
    <property type="project" value="UniProtKB-KW"/>
</dbReference>
<feature type="compositionally biased region" description="Basic and acidic residues" evidence="6">
    <location>
        <begin position="533"/>
        <end position="590"/>
    </location>
</feature>
<feature type="compositionally biased region" description="Basic and acidic residues" evidence="6">
    <location>
        <begin position="391"/>
        <end position="415"/>
    </location>
</feature>
<dbReference type="Gene3D" id="4.10.1000.10">
    <property type="entry name" value="Zinc finger, CCCH-type"/>
    <property type="match status" value="1"/>
</dbReference>
<evidence type="ECO:0000256" key="6">
    <source>
        <dbReference type="SAM" id="MobiDB-lite"/>
    </source>
</evidence>
<dbReference type="InterPro" id="IPR035441">
    <property type="entry name" value="TFIIS/LEDGF_dom_sf"/>
</dbReference>
<dbReference type="Pfam" id="PF08711">
    <property type="entry name" value="Med26"/>
    <property type="match status" value="1"/>
</dbReference>
<feature type="domain" description="TFIIS N-terminal" evidence="8">
    <location>
        <begin position="71"/>
        <end position="145"/>
    </location>
</feature>
<feature type="region of interest" description="Disordered" evidence="6">
    <location>
        <begin position="664"/>
        <end position="837"/>
    </location>
</feature>
<feature type="zinc finger region" description="C3H1-type" evidence="5">
    <location>
        <begin position="1210"/>
        <end position="1238"/>
    </location>
</feature>
<dbReference type="InterPro" id="IPR017923">
    <property type="entry name" value="TFIIS_N"/>
</dbReference>
<feature type="compositionally biased region" description="Basic and acidic residues" evidence="6">
    <location>
        <begin position="721"/>
        <end position="737"/>
    </location>
</feature>
<feature type="compositionally biased region" description="Acidic residues" evidence="6">
    <location>
        <begin position="812"/>
        <end position="826"/>
    </location>
</feature>
<reference evidence="9 10" key="1">
    <citation type="journal article" date="2014" name="Curr. Biol.">
        <title>The genome of the clonal raider ant Cerapachys biroi.</title>
        <authorList>
            <person name="Oxley P.R."/>
            <person name="Ji L."/>
            <person name="Fetter-Pruneda I."/>
            <person name="McKenzie S.K."/>
            <person name="Li C."/>
            <person name="Hu H."/>
            <person name="Zhang G."/>
            <person name="Kronauer D.J."/>
        </authorList>
    </citation>
    <scope>NUCLEOTIDE SEQUENCE [LARGE SCALE GENOMIC DNA]</scope>
</reference>
<proteinExistence type="predicted"/>
<evidence type="ECO:0000256" key="5">
    <source>
        <dbReference type="PROSITE-ProRule" id="PRU00723"/>
    </source>
</evidence>
<feature type="domain" description="C3H1-type" evidence="7">
    <location>
        <begin position="1210"/>
        <end position="1238"/>
    </location>
</feature>
<feature type="compositionally biased region" description="Polar residues" evidence="6">
    <location>
        <begin position="353"/>
        <end position="363"/>
    </location>
</feature>
<comment type="subcellular location">
    <subcellularLocation>
        <location evidence="4">Nucleus</location>
    </subcellularLocation>
</comment>
<dbReference type="GO" id="GO:0008157">
    <property type="term" value="F:protein phosphatase 1 binding"/>
    <property type="evidence" value="ECO:0007669"/>
    <property type="project" value="TreeGrafter"/>
</dbReference>
<evidence type="ECO:0000256" key="2">
    <source>
        <dbReference type="ARBA" id="ARBA00022771"/>
    </source>
</evidence>
<dbReference type="SUPFAM" id="SSF90229">
    <property type="entry name" value="CCCH zinc finger"/>
    <property type="match status" value="1"/>
</dbReference>
<dbReference type="SMART" id="SM00356">
    <property type="entry name" value="ZnF_C3H1"/>
    <property type="match status" value="1"/>
</dbReference>
<protein>
    <submittedName>
        <fullName evidence="9">Serine/threonine-protein phosphatase 1 regulatory subunit</fullName>
    </submittedName>
</protein>
<dbReference type="OMA" id="NGPPQIW"/>
<evidence type="ECO:0000256" key="4">
    <source>
        <dbReference type="PROSITE-ProRule" id="PRU00649"/>
    </source>
</evidence>
<dbReference type="PANTHER" id="PTHR46557:SF1">
    <property type="entry name" value="SERINE_THREONINE-PROTEIN PHOSPHATASE 1 REGULATORY SUBUNIT 10"/>
    <property type="match status" value="1"/>
</dbReference>
<evidence type="ECO:0000259" key="7">
    <source>
        <dbReference type="PROSITE" id="PS50103"/>
    </source>
</evidence>
<keyword evidence="4" id="KW-0539">Nucleus</keyword>
<accession>A0A026WQ66</accession>
<dbReference type="Proteomes" id="UP000053097">
    <property type="component" value="Unassembled WGS sequence"/>
</dbReference>
<dbReference type="OrthoDB" id="2138378at2759"/>
<name>A0A026WQ66_OOCBI</name>
<evidence type="ECO:0000256" key="3">
    <source>
        <dbReference type="ARBA" id="ARBA00022833"/>
    </source>
</evidence>
<evidence type="ECO:0000313" key="10">
    <source>
        <dbReference type="Proteomes" id="UP000053097"/>
    </source>
</evidence>
<dbReference type="InterPro" id="IPR036855">
    <property type="entry name" value="Znf_CCCH_sf"/>
</dbReference>
<feature type="compositionally biased region" description="Low complexity" evidence="6">
    <location>
        <begin position="422"/>
        <end position="464"/>
    </location>
</feature>
<organism evidence="9 10">
    <name type="scientific">Ooceraea biroi</name>
    <name type="common">Clonal raider ant</name>
    <name type="synonym">Cerapachys biroi</name>
    <dbReference type="NCBI Taxonomy" id="2015173"/>
    <lineage>
        <taxon>Eukaryota</taxon>
        <taxon>Metazoa</taxon>
        <taxon>Ecdysozoa</taxon>
        <taxon>Arthropoda</taxon>
        <taxon>Hexapoda</taxon>
        <taxon>Insecta</taxon>
        <taxon>Pterygota</taxon>
        <taxon>Neoptera</taxon>
        <taxon>Endopterygota</taxon>
        <taxon>Hymenoptera</taxon>
        <taxon>Apocrita</taxon>
        <taxon>Aculeata</taxon>
        <taxon>Formicoidea</taxon>
        <taxon>Formicidae</taxon>
        <taxon>Dorylinae</taxon>
        <taxon>Ooceraea</taxon>
    </lineage>
</organism>
<dbReference type="Gene3D" id="1.20.930.10">
    <property type="entry name" value="Conserved domain common to transcription factors TFIIS, elongin A, CRSP70"/>
    <property type="match status" value="1"/>
</dbReference>
<keyword evidence="1 5" id="KW-0479">Metal-binding</keyword>
<keyword evidence="2 5" id="KW-0863">Zinc-finger</keyword>
<evidence type="ECO:0000313" key="9">
    <source>
        <dbReference type="EMBL" id="EZA58182.1"/>
    </source>
</evidence>
<keyword evidence="3 5" id="KW-0862">Zinc</keyword>
<dbReference type="PROSITE" id="PS51319">
    <property type="entry name" value="TFIIS_N"/>
    <property type="match status" value="1"/>
</dbReference>
<feature type="compositionally biased region" description="Basic and acidic residues" evidence="6">
    <location>
        <begin position="770"/>
        <end position="800"/>
    </location>
</feature>
<dbReference type="SUPFAM" id="SSF47676">
    <property type="entry name" value="Conserved domain common to transcription factors TFIIS, elongin A, CRSP70"/>
    <property type="match status" value="1"/>
</dbReference>
<sequence>MPRIDPLSLLKCLSVLLGPTGGIKSKEEVHRLANLMTKFSKKLVSKCIYIQILKTTNTELLSQFMSAGGWNLIHTWLTDGILAKNWALIQELLELLLLCPVDIERLKSNNCPKLIKGLSKEGSHQGVRTLASRLVEQWLKIVKGEAAPNSVPAQIMTVSVQSNATPGSAIALSSSQQHSVNQQIVEATDAATIQVQDLKLAQQCAPGISVSQLQQDQEKQQPQERLQLQTVQLQVVSKAQQAQLQQQAAQQQCKKQSFVVVTSSSQSPIPVYKITIRDGNQVLAKVETDATNINSVLGTSGSAEVNESFAADTTLPVRQEAEVEEVGQSSDSAISGKDYAVEIGQLTDSDISSEVKQTVVSSKDNQDTEGVKIRDNKDSKDIVTNDSSSKSSDKENRDFHKKDEKKSASSSDKKSNSHHHGSSSAAKSSKHSTSSGTHRGGSSTSHKSSSHRSSSTSSSSSTKNSSKDKSSKDKHHSSSANKHSSNRSKSERDREREKEREKQKKDQAEKDKATLEKVQGQALSSKLGKIPKKRTEDEKSGGDTSGRKSSIESRDGSKENKEKTDSKRDTVATKMEKKNISISIENRKNSQDAATRPKTVKTFNSKFRSTGLEEEVKPPPPRSKKPNTVVDKKVLPTKFPLKRSSPMRDIPLVEKRAKLSLDSPTTIAPIDEKKGGIKLIPPKPKPMVLQESDMFMDALTASTKSKEPRKRKRRTSITKDGPTEAKKQEIANTDTRESTPPPSPPSNAEEKSPVALKPNFKFYQDTLVIDEDKNQMEKENGEEDSTKNKDQGFDDEKDIRDDDDIGSSTPTPEDDIEDTKDSESPEDASSVVSDSLKKDVGSYPEIRYVDGLRSVLLLQKRKGPKKVLKWKTELESIRYFELDETERVNVTKTFTDMKQMEKQNEREAFQMARKLNNEDLMEERTRWKPLIPIDLPPPLVEPGKDSKEKDIQYAREKGILQALYFNRSMIPDSAAEPDEERHHVMTEPKTIPLDDLTGNKESEKDFTSVQWPEPKPQLTPQPPSVTTFHYPTTFPHNQQTMMTPMGPQPTMNPMPQMSQQMMAPTHMAPITQEMAGPTIPAGGGGGWRTGDGKVLVPDVGMNPMANMPGGFNQGLEGGPMVPPGMMGPPPMYNQQQEGYGMMCPEEMGFNNMNPNNFQGPPMYGPGPNFPGPRGAPMHNRGRGGPGWGYRGGGPNRGGWRGGGGGWRGSGKQPPVCRQFSKNGYCRVGDKCQYLHPGVNCPPF</sequence>
<dbReference type="GO" id="GO:0000785">
    <property type="term" value="C:chromatin"/>
    <property type="evidence" value="ECO:0007669"/>
    <property type="project" value="TreeGrafter"/>
</dbReference>
<dbReference type="GO" id="GO:0072357">
    <property type="term" value="C:PTW/PP1 phosphatase complex"/>
    <property type="evidence" value="ECO:0007669"/>
    <property type="project" value="TreeGrafter"/>
</dbReference>
<feature type="compositionally biased region" description="Basic and acidic residues" evidence="6">
    <location>
        <begin position="364"/>
        <end position="383"/>
    </location>
</feature>
<dbReference type="STRING" id="2015173.A0A026WQ66"/>
<feature type="region of interest" description="Disordered" evidence="6">
    <location>
        <begin position="353"/>
        <end position="647"/>
    </location>
</feature>
<feature type="compositionally biased region" description="Basic and acidic residues" evidence="6">
    <location>
        <begin position="488"/>
        <end position="515"/>
    </location>
</feature>
<evidence type="ECO:0000256" key="1">
    <source>
        <dbReference type="ARBA" id="ARBA00022723"/>
    </source>
</evidence>
<dbReference type="AlphaFoldDB" id="A0A026WQ66"/>
<gene>
    <name evidence="9" type="ORF">X777_01546</name>
</gene>
<dbReference type="EMBL" id="KK107131">
    <property type="protein sequence ID" value="EZA58182.1"/>
    <property type="molecule type" value="Genomic_DNA"/>
</dbReference>
<keyword evidence="10" id="KW-1185">Reference proteome</keyword>